<dbReference type="InterPro" id="IPR005775">
    <property type="entry name" value="P-type_ATPase_IIC"/>
</dbReference>
<feature type="transmembrane region" description="Helical" evidence="20">
    <location>
        <begin position="876"/>
        <end position="895"/>
    </location>
</feature>
<dbReference type="InterPro" id="IPR050510">
    <property type="entry name" value="Cation_transp_ATPase_P-type"/>
</dbReference>
<dbReference type="FunFam" id="3.40.1110.10:FF:000001">
    <property type="entry name" value="Sodium/potassium-transporting ATPase subunit alpha"/>
    <property type="match status" value="1"/>
</dbReference>
<dbReference type="SFLD" id="SFLDS00003">
    <property type="entry name" value="Haloacid_Dehalogenase"/>
    <property type="match status" value="1"/>
</dbReference>
<dbReference type="InterPro" id="IPR036412">
    <property type="entry name" value="HAD-like_sf"/>
</dbReference>
<dbReference type="InterPro" id="IPR059000">
    <property type="entry name" value="ATPase_P-type_domA"/>
</dbReference>
<dbReference type="FunFam" id="1.20.1110.10:FF:000095">
    <property type="entry name" value="Sodium/potassium-transporting ATPase subunit alpha-1"/>
    <property type="match status" value="2"/>
</dbReference>
<dbReference type="GO" id="GO:1990573">
    <property type="term" value="P:potassium ion import across plasma membrane"/>
    <property type="evidence" value="ECO:0007669"/>
    <property type="project" value="TreeGrafter"/>
</dbReference>
<keyword evidence="5 20" id="KW-0633">Potassium transport</keyword>
<dbReference type="PRINTS" id="PR00121">
    <property type="entry name" value="NAKATPASE"/>
</dbReference>
<evidence type="ECO:0000313" key="23">
    <source>
        <dbReference type="EMBL" id="KAF1519120.1"/>
    </source>
</evidence>
<keyword evidence="4" id="KW-1003">Cell membrane</keyword>
<dbReference type="SUPFAM" id="SSF81660">
    <property type="entry name" value="Metal cation-transporting ATPase, ATP-binding domain N"/>
    <property type="match status" value="1"/>
</dbReference>
<dbReference type="Gene3D" id="1.20.1110.10">
    <property type="entry name" value="Calcium-transporting ATPase, transmembrane domain"/>
    <property type="match status" value="1"/>
</dbReference>
<feature type="transmembrane region" description="Helical" evidence="20">
    <location>
        <begin position="948"/>
        <end position="964"/>
    </location>
</feature>
<protein>
    <recommendedName>
        <fullName evidence="20">Sodium/potassium-transporting ATPase subunit alpha</fullName>
    </recommendedName>
</protein>
<dbReference type="Proteomes" id="UP000725257">
    <property type="component" value="Unassembled WGS sequence"/>
</dbReference>
<feature type="non-terminal residue" evidence="23">
    <location>
        <position position="978"/>
    </location>
</feature>
<feature type="transmembrane region" description="Helical" evidence="20">
    <location>
        <begin position="916"/>
        <end position="933"/>
    </location>
</feature>
<dbReference type="Gene3D" id="3.40.50.1000">
    <property type="entry name" value="HAD superfamily/HAD-like"/>
    <property type="match status" value="1"/>
</dbReference>
<keyword evidence="15 20" id="KW-1133">Transmembrane helix</keyword>
<keyword evidence="19" id="KW-0739">Sodium transport</keyword>
<keyword evidence="17 20" id="KW-0406">Ion transport</keyword>
<dbReference type="FunFam" id="2.70.150.10:FF:000106">
    <property type="entry name" value="Sodium/potassium-transporting ATPase subunit alpha"/>
    <property type="match status" value="1"/>
</dbReference>
<comment type="subcellular location">
    <subcellularLocation>
        <location evidence="1">Cell membrane</location>
        <location evidence="1">Sarcolemma</location>
        <topology evidence="1">Multi-pass membrane protein</topology>
    </subcellularLocation>
    <subcellularLocation>
        <location evidence="20">Cell membrane</location>
        <topology evidence="20">Multi-pass membrane protein</topology>
    </subcellularLocation>
</comment>
<dbReference type="InterPro" id="IPR044492">
    <property type="entry name" value="P_typ_ATPase_HD_dom"/>
</dbReference>
<keyword evidence="24" id="KW-1185">Reference proteome</keyword>
<evidence type="ECO:0000256" key="2">
    <source>
        <dbReference type="ARBA" id="ARBA00006934"/>
    </source>
</evidence>
<evidence type="ECO:0000256" key="5">
    <source>
        <dbReference type="ARBA" id="ARBA00022538"/>
    </source>
</evidence>
<evidence type="ECO:0000256" key="8">
    <source>
        <dbReference type="ARBA" id="ARBA00022692"/>
    </source>
</evidence>
<dbReference type="InterPro" id="IPR018303">
    <property type="entry name" value="ATPase_P-typ_P_site"/>
</dbReference>
<evidence type="ECO:0000256" key="6">
    <source>
        <dbReference type="ARBA" id="ARBA00022553"/>
    </source>
</evidence>
<comment type="similarity">
    <text evidence="2 20">Belongs to the cation transport ATPase (P-type) (TC 3.A.3) family. Type IIC subfamily.</text>
</comment>
<organism evidence="23 24">
    <name type="scientific">Eudyptes sclateri</name>
    <name type="common">Erect-crested penguin</name>
    <dbReference type="NCBI Taxonomy" id="92688"/>
    <lineage>
        <taxon>Eukaryota</taxon>
        <taxon>Metazoa</taxon>
        <taxon>Chordata</taxon>
        <taxon>Craniata</taxon>
        <taxon>Vertebrata</taxon>
        <taxon>Euteleostomi</taxon>
        <taxon>Archelosauria</taxon>
        <taxon>Archosauria</taxon>
        <taxon>Dinosauria</taxon>
        <taxon>Saurischia</taxon>
        <taxon>Theropoda</taxon>
        <taxon>Coelurosauria</taxon>
        <taxon>Aves</taxon>
        <taxon>Neognathae</taxon>
        <taxon>Neoaves</taxon>
        <taxon>Aequornithes</taxon>
        <taxon>Sphenisciformes</taxon>
        <taxon>Spheniscidae</taxon>
        <taxon>Eudyptes</taxon>
    </lineage>
</organism>
<dbReference type="InterPro" id="IPR008250">
    <property type="entry name" value="ATPase_P-typ_transduc_dom_A_sf"/>
</dbReference>
<dbReference type="InterPro" id="IPR004014">
    <property type="entry name" value="ATPase_P-typ_cation-transptr_N"/>
</dbReference>
<evidence type="ECO:0000256" key="17">
    <source>
        <dbReference type="ARBA" id="ARBA00023065"/>
    </source>
</evidence>
<gene>
    <name evidence="23" type="primary">ATP1A1</name>
    <name evidence="23" type="ORF">FQV14_0009201</name>
</gene>
<dbReference type="GO" id="GO:0006883">
    <property type="term" value="P:intracellular sodium ion homeostasis"/>
    <property type="evidence" value="ECO:0007669"/>
    <property type="project" value="TreeGrafter"/>
</dbReference>
<dbReference type="GO" id="GO:0005890">
    <property type="term" value="C:sodium:potassium-exchanging ATPase complex"/>
    <property type="evidence" value="ECO:0007669"/>
    <property type="project" value="TreeGrafter"/>
</dbReference>
<sequence>VFQDDHKLSLDELHRKYGTDLSRGLTPARAAEILARDGPNSLTPPPTTPEWVKFCRQLFGGFSLLLWIGALLCFLAYGIQSVMEEEPNNDNLYLGVVLAAVVIITGCFSYYQEAKSSKIMESFKNMVPQQALVVRNGEKISINAEGVVVGDLVEVKGGDRIPADLRIISAHGCKVDNSSLTGESEPQTRSPDFSNENPLETRNIAFFSTNCVEGTARGIVISTGDRTVMGRIASLASGLEGGKTPIATEIEHFIHLITGVAVFLGVTFFILSLILEYTWLEAVIFLIGIIVANVPEGLLATVTVCLTLTAKRMARKNCLVKNLEAVETLGSTSTICSDKTGTLTQNRMTVAHMWFDNQIHEADTTENQSGASFDKSSATWTALSRVAGLCNRAVFQASQENVPILKRAVAGDASESALLKCIELCCGSVKEMRERYPKVVEIPFNSTNKYQLSIHKNASPSESRYLLVMKGAPERILDRCSTILIHGKEQPLDEEMKDAFQNAYLELGGLGERVLGFCHLALPDDQFPEGFQFDTDEVNFPVDKLCFVGLMSMIDPPRAAVPDAVGKCRSAGIKVVIMVTGDHPITAKAIAKGVGIISEGNETVEDIAARLNIPVSQVNPRDAKACVVHGSDLKDMTSEQLDDILMHHTEIVFARTSPQQKLIIVEGCQRQGAIVAVTGDGVNDSPALKKADIGVAMGIAGSDVSKQAADMILLDDNFASIVTGVEEGRLIFDNLKKSIAYTLTSNIPEITPFLIFIIANIPLPLGTVTILCIDLGTDMVPAISLAYEQAESDIMKRQPRNPKTDKLVNERLISMAYGQIGMIQALGGFFTYFVIMAENGFWPSGLLGIRVQWDDRWVNDVEDSYGQQWTYEQRKIVEFTCHTAFFVSIVVVQWADLIICKTRRNSVFQQGMKNKILIFGLFEETALAAFLSYCPGMDVALRMYPLKPTWWFCAFPYSLLIFLYDEVRKLIIRRNPGG</sequence>
<evidence type="ECO:0000256" key="14">
    <source>
        <dbReference type="ARBA" id="ARBA00022967"/>
    </source>
</evidence>
<dbReference type="EMBL" id="VULE01002327">
    <property type="protein sequence ID" value="KAF1519120.1"/>
    <property type="molecule type" value="Genomic_DNA"/>
</dbReference>
<evidence type="ECO:0000256" key="21">
    <source>
        <dbReference type="SAM" id="MobiDB-lite"/>
    </source>
</evidence>
<evidence type="ECO:0000256" key="3">
    <source>
        <dbReference type="ARBA" id="ARBA00022448"/>
    </source>
</evidence>
<keyword evidence="12" id="KW-0460">Magnesium</keyword>
<evidence type="ECO:0000256" key="18">
    <source>
        <dbReference type="ARBA" id="ARBA00023136"/>
    </source>
</evidence>
<dbReference type="Gene3D" id="3.40.1110.10">
    <property type="entry name" value="Calcium-transporting ATPase, cytoplasmic domain N"/>
    <property type="match status" value="1"/>
</dbReference>
<feature type="domain" description="Cation-transporting P-type ATPase N-terminal" evidence="22">
    <location>
        <begin position="4"/>
        <end position="78"/>
    </location>
</feature>
<dbReference type="NCBIfam" id="TIGR01106">
    <property type="entry name" value="ATPase-IIC_X-K"/>
    <property type="match status" value="1"/>
</dbReference>
<dbReference type="SFLD" id="SFLDG00002">
    <property type="entry name" value="C1.7:_P-type_atpase_like"/>
    <property type="match status" value="1"/>
</dbReference>
<evidence type="ECO:0000256" key="4">
    <source>
        <dbReference type="ARBA" id="ARBA00022475"/>
    </source>
</evidence>
<keyword evidence="18 20" id="KW-0472">Membrane</keyword>
<dbReference type="CDD" id="cd02608">
    <property type="entry name" value="P-type_ATPase_Na-K_like"/>
    <property type="match status" value="1"/>
</dbReference>
<evidence type="ECO:0000256" key="15">
    <source>
        <dbReference type="ARBA" id="ARBA00022989"/>
    </source>
</evidence>
<evidence type="ECO:0000256" key="16">
    <source>
        <dbReference type="ARBA" id="ARBA00023053"/>
    </source>
</evidence>
<evidence type="ECO:0000256" key="12">
    <source>
        <dbReference type="ARBA" id="ARBA00022842"/>
    </source>
</evidence>
<feature type="non-terminal residue" evidence="23">
    <location>
        <position position="1"/>
    </location>
</feature>
<dbReference type="Pfam" id="PF00689">
    <property type="entry name" value="Cation_ATPase_C"/>
    <property type="match status" value="1"/>
</dbReference>
<dbReference type="PRINTS" id="PR00119">
    <property type="entry name" value="CATATPASE"/>
</dbReference>
<dbReference type="SUPFAM" id="SSF81653">
    <property type="entry name" value="Calcium ATPase, transduction domain A"/>
    <property type="match status" value="1"/>
</dbReference>
<evidence type="ECO:0000256" key="20">
    <source>
        <dbReference type="RuleBase" id="RU362084"/>
    </source>
</evidence>
<evidence type="ECO:0000256" key="13">
    <source>
        <dbReference type="ARBA" id="ARBA00022958"/>
    </source>
</evidence>
<feature type="region of interest" description="Disordered" evidence="21">
    <location>
        <begin position="178"/>
        <end position="197"/>
    </location>
</feature>
<dbReference type="NCBIfam" id="TIGR01494">
    <property type="entry name" value="ATPase_P-type"/>
    <property type="match status" value="2"/>
</dbReference>
<name>A0A8J4JDK0_EUDSL</name>
<keyword evidence="8 20" id="KW-0812">Transmembrane</keyword>
<dbReference type="SUPFAM" id="SSF56784">
    <property type="entry name" value="HAD-like"/>
    <property type="match status" value="1"/>
</dbReference>
<dbReference type="PANTHER" id="PTHR43294">
    <property type="entry name" value="SODIUM/POTASSIUM-TRANSPORTING ATPASE SUBUNIT ALPHA"/>
    <property type="match status" value="1"/>
</dbReference>
<dbReference type="Pfam" id="PF00122">
    <property type="entry name" value="E1-E2_ATPase"/>
    <property type="match status" value="1"/>
</dbReference>
<dbReference type="GO" id="GO:1902600">
    <property type="term" value="P:proton transmembrane transport"/>
    <property type="evidence" value="ECO:0007669"/>
    <property type="project" value="TreeGrafter"/>
</dbReference>
<evidence type="ECO:0000313" key="24">
    <source>
        <dbReference type="Proteomes" id="UP000725257"/>
    </source>
</evidence>
<accession>A0A8J4JDK0</accession>
<dbReference type="Pfam" id="PF13246">
    <property type="entry name" value="Cation_ATPase"/>
    <property type="match status" value="1"/>
</dbReference>
<feature type="transmembrane region" description="Helical" evidence="20">
    <location>
        <begin position="92"/>
        <end position="111"/>
    </location>
</feature>
<keyword evidence="3 20" id="KW-0813">Transport</keyword>
<keyword evidence="10 20" id="KW-0547">Nucleotide-binding</keyword>
<dbReference type="SFLD" id="SFLDF00027">
    <property type="entry name" value="p-type_atpase"/>
    <property type="match status" value="1"/>
</dbReference>
<dbReference type="InterPro" id="IPR001757">
    <property type="entry name" value="P_typ_ATPase"/>
</dbReference>
<evidence type="ECO:0000256" key="9">
    <source>
        <dbReference type="ARBA" id="ARBA00022723"/>
    </source>
</evidence>
<keyword evidence="7" id="KW-0740">Sodium/potassium transport</keyword>
<dbReference type="InterPro" id="IPR023298">
    <property type="entry name" value="ATPase_P-typ_TM_dom_sf"/>
</dbReference>
<keyword evidence="9 20" id="KW-0479">Metal-binding</keyword>
<comment type="caution">
    <text evidence="23">The sequence shown here is derived from an EMBL/GenBank/DDBJ whole genome shotgun (WGS) entry which is preliminary data.</text>
</comment>
<evidence type="ECO:0000256" key="1">
    <source>
        <dbReference type="ARBA" id="ARBA00004415"/>
    </source>
</evidence>
<dbReference type="Pfam" id="PF00690">
    <property type="entry name" value="Cation_ATPase_N"/>
    <property type="match status" value="1"/>
</dbReference>
<dbReference type="GO" id="GO:0016887">
    <property type="term" value="F:ATP hydrolysis activity"/>
    <property type="evidence" value="ECO:0007669"/>
    <property type="project" value="InterPro"/>
</dbReference>
<keyword evidence="13 20" id="KW-0630">Potassium</keyword>
<evidence type="ECO:0000256" key="19">
    <source>
        <dbReference type="ARBA" id="ARBA00023201"/>
    </source>
</evidence>
<evidence type="ECO:0000259" key="22">
    <source>
        <dbReference type="SMART" id="SM00831"/>
    </source>
</evidence>
<evidence type="ECO:0000256" key="10">
    <source>
        <dbReference type="ARBA" id="ARBA00022741"/>
    </source>
</evidence>
<dbReference type="InterPro" id="IPR006068">
    <property type="entry name" value="ATPase_P-typ_cation-transptr_C"/>
</dbReference>
<feature type="transmembrane region" description="Helical" evidence="20">
    <location>
        <begin position="58"/>
        <end position="80"/>
    </location>
</feature>
<dbReference type="SUPFAM" id="SSF81665">
    <property type="entry name" value="Calcium ATPase, transmembrane domain M"/>
    <property type="match status" value="1"/>
</dbReference>
<dbReference type="FunFam" id="3.40.50.1000:FF:000004">
    <property type="entry name" value="Sodium/potassium-transporting ATPase subunit alpha"/>
    <property type="match status" value="1"/>
</dbReference>
<keyword evidence="16" id="KW-0915">Sodium</keyword>
<feature type="transmembrane region" description="Helical" evidence="20">
    <location>
        <begin position="283"/>
        <end position="306"/>
    </location>
</feature>
<dbReference type="SMART" id="SM00831">
    <property type="entry name" value="Cation_ATPase_N"/>
    <property type="match status" value="1"/>
</dbReference>
<keyword evidence="6" id="KW-0597">Phosphoprotein</keyword>
<dbReference type="GO" id="GO:0046872">
    <property type="term" value="F:metal ion binding"/>
    <property type="evidence" value="ECO:0007669"/>
    <property type="project" value="UniProtKB-KW"/>
</dbReference>
<dbReference type="GO" id="GO:0030007">
    <property type="term" value="P:intracellular potassium ion homeostasis"/>
    <property type="evidence" value="ECO:0007669"/>
    <property type="project" value="TreeGrafter"/>
</dbReference>
<dbReference type="AlphaFoldDB" id="A0A8J4JDK0"/>
<proteinExistence type="inferred from homology"/>
<dbReference type="InterPro" id="IPR023214">
    <property type="entry name" value="HAD_sf"/>
</dbReference>
<dbReference type="GO" id="GO:0036376">
    <property type="term" value="P:sodium ion export across plasma membrane"/>
    <property type="evidence" value="ECO:0007669"/>
    <property type="project" value="TreeGrafter"/>
</dbReference>
<dbReference type="GO" id="GO:0042383">
    <property type="term" value="C:sarcolemma"/>
    <property type="evidence" value="ECO:0007669"/>
    <property type="project" value="UniProtKB-SubCell"/>
</dbReference>
<dbReference type="Gene3D" id="2.70.150.10">
    <property type="entry name" value="Calcium-transporting ATPase, cytoplasmic transduction domain A"/>
    <property type="match status" value="1"/>
</dbReference>
<feature type="transmembrane region" description="Helical" evidence="20">
    <location>
        <begin position="812"/>
        <end position="835"/>
    </location>
</feature>
<dbReference type="GO" id="GO:0005524">
    <property type="term" value="F:ATP binding"/>
    <property type="evidence" value="ECO:0007669"/>
    <property type="project" value="UniProtKB-KW"/>
</dbReference>
<feature type="transmembrane region" description="Helical" evidence="20">
    <location>
        <begin position="253"/>
        <end position="277"/>
    </location>
</feature>
<dbReference type="InterPro" id="IPR023299">
    <property type="entry name" value="ATPase_P-typ_cyto_dom_N"/>
</dbReference>
<evidence type="ECO:0000256" key="11">
    <source>
        <dbReference type="ARBA" id="ARBA00022840"/>
    </source>
</evidence>
<dbReference type="GO" id="GO:0005391">
    <property type="term" value="F:P-type sodium:potassium-exchanging transporter activity"/>
    <property type="evidence" value="ECO:0007669"/>
    <property type="project" value="TreeGrafter"/>
</dbReference>
<evidence type="ECO:0000256" key="7">
    <source>
        <dbReference type="ARBA" id="ARBA00022607"/>
    </source>
</evidence>
<dbReference type="PANTHER" id="PTHR43294:SF9">
    <property type="entry name" value="SODIUM_POTASSIUM-TRANSPORTING ATPASE SUBUNIT ALPHA-1"/>
    <property type="match status" value="1"/>
</dbReference>
<keyword evidence="11 20" id="KW-0067">ATP-binding</keyword>
<dbReference type="PROSITE" id="PS00154">
    <property type="entry name" value="ATPASE_E1_E2"/>
    <property type="match status" value="1"/>
</dbReference>
<reference evidence="23 24" key="1">
    <citation type="journal article" date="2019" name="Gigascience">
        <title>High-coverage genomes to elucidate the evolution of penguins.</title>
        <authorList>
            <person name="Pan H."/>
            <person name="Cole T.L."/>
            <person name="Bi X."/>
            <person name="Fang M."/>
            <person name="Zhou C."/>
            <person name="Yang Z."/>
            <person name="Ksepka D.T."/>
            <person name="Hart T."/>
            <person name="Bouzat J.L."/>
            <person name="Argilla L.S."/>
            <person name="Bertelsen M.F."/>
            <person name="Boersma P.D."/>
            <person name="Bost C.A."/>
            <person name="Cherel Y."/>
            <person name="Dann P."/>
            <person name="Fiddaman S.R."/>
            <person name="Howard P."/>
            <person name="Labuschagne K."/>
            <person name="Mattern T."/>
            <person name="Miller G."/>
            <person name="Parker P."/>
            <person name="Phillips R.A."/>
            <person name="Quillfeldt P."/>
            <person name="Ryan P.G."/>
            <person name="Taylor H."/>
            <person name="Thompson D.R."/>
            <person name="Young M.J."/>
            <person name="Ellegaard M.R."/>
            <person name="Gilbert M.T.P."/>
            <person name="Sinding M.S."/>
            <person name="Pacheco G."/>
            <person name="Shepherd L.D."/>
            <person name="Tennyson A.J.D."/>
            <person name="Grosser S."/>
            <person name="Kay E."/>
            <person name="Nupen L.J."/>
            <person name="Ellenberg U."/>
            <person name="Houston D.M."/>
            <person name="Reeve A.H."/>
            <person name="Johnson K."/>
            <person name="Masello J.F."/>
            <person name="Stracke T."/>
            <person name="McKinlay B."/>
            <person name="Borboroglu P.G."/>
            <person name="Zhang D.X."/>
            <person name="Zhang G."/>
        </authorList>
    </citation>
    <scope>NUCLEOTIDE SEQUENCE [LARGE SCALE GENOMIC DNA]</scope>
    <source>
        <strain evidence="23">Ant 5</strain>
    </source>
</reference>
<keyword evidence="14" id="KW-1278">Translocase</keyword>